<dbReference type="AlphaFoldDB" id="Q8NPM5"/>
<dbReference type="Proteomes" id="UP000000582">
    <property type="component" value="Chromosome"/>
</dbReference>
<name>Q8NPM5_CORGL</name>
<dbReference type="Pfam" id="PF24308">
    <property type="entry name" value="DUF7487"/>
    <property type="match status" value="1"/>
</dbReference>
<sequence>MTILQQATDLYLRGFPGDYIKTHTGLSIQSVLKQNLVKGTRFSKADVQNYQISFIEKRFNHDEVEAAYREMSCEFDDLYQAGRSKKIMALDCGFGDYAKVFRSILGESRYRVLRDECWKLKQIATVRERYGVDNVFDKSTFDRFVNEVAVERGREKRTATLVERYGVEHPNQDPDILLRMQNTLRATMNDRHGVDYPTQIPEVAEKVRKSRQETMTSLYGAPDSVLVPEIREKIFEARRLNGTLNDSKPEDALEVLLQNRFGMDDVLRNVVVDDRYPFHVDYYIKSRDMFIELNGDRSHNDHWFDSSDERDQSLVRFWMGRADELESEFGGQSRYRSFIRVWTETDVAKREAARINKLNYLVFWDGSSSIDGEGRHPRLSDARAWFDGGCLDSIDWDSRQTY</sequence>
<dbReference type="KEGG" id="cgb:cg2006"/>
<dbReference type="EMBL" id="BA000036">
    <property type="protein sequence ID" value="BAB99180.1"/>
    <property type="molecule type" value="Genomic_DNA"/>
</dbReference>
<dbReference type="HOGENOM" id="CLU_684601_0_0_11"/>
<dbReference type="BioCyc" id="CORYNE:G18NG-11379-MONOMER"/>
<dbReference type="PATRIC" id="fig|196627.13.peg.1735"/>
<dbReference type="RefSeq" id="WP_011014630.1">
    <property type="nucleotide sequence ID" value="NC_003450.3"/>
</dbReference>
<accession>Q8NPM5</accession>
<dbReference type="GeneID" id="1019745"/>
<evidence type="ECO:0000313" key="3">
    <source>
        <dbReference type="Proteomes" id="UP000000582"/>
    </source>
</evidence>
<feature type="domain" description="DUF7487" evidence="1">
    <location>
        <begin position="121"/>
        <end position="212"/>
    </location>
</feature>
<gene>
    <name evidence="2" type="ordered locus">Cgl1787</name>
</gene>
<reference evidence="3" key="1">
    <citation type="journal article" date="2003" name="Appl. Microbiol. Biotechnol.">
        <title>The Corynebacterium glutamicum genome: features and impacts on biotechnological processes.</title>
        <authorList>
            <person name="Ikeda M."/>
            <person name="Nakagawa S."/>
        </authorList>
    </citation>
    <scope>NUCLEOTIDE SEQUENCE [LARGE SCALE GENOMIC DNA]</scope>
    <source>
        <strain evidence="3">ATCC 13032 / DSM 20300 / BCRC 11384 / JCM 1318 / LMG 3730 / NCIMB 10025</strain>
    </source>
</reference>
<dbReference type="InterPro" id="IPR055910">
    <property type="entry name" value="DUF7487"/>
</dbReference>
<accession>Q6M4J3</accession>
<protein>
    <recommendedName>
        <fullName evidence="1">DUF7487 domain-containing protein</fullName>
    </recommendedName>
</protein>
<evidence type="ECO:0000313" key="2">
    <source>
        <dbReference type="EMBL" id="BAB99180.1"/>
    </source>
</evidence>
<evidence type="ECO:0000259" key="1">
    <source>
        <dbReference type="Pfam" id="PF24308"/>
    </source>
</evidence>
<proteinExistence type="predicted"/>
<dbReference type="OrthoDB" id="2943944at2"/>
<dbReference type="KEGG" id="cgl:Cgl1787"/>
<keyword evidence="3" id="KW-1185">Reference proteome</keyword>
<organism evidence="2 3">
    <name type="scientific">Corynebacterium glutamicum (strain ATCC 13032 / DSM 20300 / JCM 1318 / BCRC 11384 / CCUG 27702 / LMG 3730 / NBRC 12168 / NCIMB 10025 / NRRL B-2784 / 534)</name>
    <dbReference type="NCBI Taxonomy" id="196627"/>
    <lineage>
        <taxon>Bacteria</taxon>
        <taxon>Bacillati</taxon>
        <taxon>Actinomycetota</taxon>
        <taxon>Actinomycetes</taxon>
        <taxon>Mycobacteriales</taxon>
        <taxon>Corynebacteriaceae</taxon>
        <taxon>Corynebacterium</taxon>
    </lineage>
</organism>